<reference evidence="2 3" key="1">
    <citation type="submission" date="2021-01" db="EMBL/GenBank/DDBJ databases">
        <title>Whole genome shotgun sequence of Actinoplanes lobatus NBRC 12513.</title>
        <authorList>
            <person name="Komaki H."/>
            <person name="Tamura T."/>
        </authorList>
    </citation>
    <scope>NUCLEOTIDE SEQUENCE [LARGE SCALE GENOMIC DNA]</scope>
    <source>
        <strain evidence="2 3">NBRC 12513</strain>
    </source>
</reference>
<evidence type="ECO:0000313" key="2">
    <source>
        <dbReference type="EMBL" id="GIE41634.1"/>
    </source>
</evidence>
<keyword evidence="3" id="KW-1185">Reference proteome</keyword>
<accession>A0ABQ4AKU9</accession>
<sequence length="73" mass="8017">MLPSLSRPSTEATTPPDGMLCFLAGVPITLIRWHTVSAPTDQAPVYEIRELIGGVPRPRPRTQQQSAPHRDNS</sequence>
<dbReference type="Proteomes" id="UP000631312">
    <property type="component" value="Unassembled WGS sequence"/>
</dbReference>
<gene>
    <name evidence="2" type="ORF">Alo02nite_45320</name>
</gene>
<name>A0ABQ4AKU9_9ACTN</name>
<proteinExistence type="predicted"/>
<protein>
    <submittedName>
        <fullName evidence="2">Uncharacterized protein</fullName>
    </submittedName>
</protein>
<evidence type="ECO:0000256" key="1">
    <source>
        <dbReference type="SAM" id="MobiDB-lite"/>
    </source>
</evidence>
<feature type="region of interest" description="Disordered" evidence="1">
    <location>
        <begin position="51"/>
        <end position="73"/>
    </location>
</feature>
<organism evidence="2 3">
    <name type="scientific">Actinoplanes lobatus</name>
    <dbReference type="NCBI Taxonomy" id="113568"/>
    <lineage>
        <taxon>Bacteria</taxon>
        <taxon>Bacillati</taxon>
        <taxon>Actinomycetota</taxon>
        <taxon>Actinomycetes</taxon>
        <taxon>Micromonosporales</taxon>
        <taxon>Micromonosporaceae</taxon>
        <taxon>Actinoplanes</taxon>
    </lineage>
</organism>
<dbReference type="EMBL" id="BOMP01000072">
    <property type="protein sequence ID" value="GIE41634.1"/>
    <property type="molecule type" value="Genomic_DNA"/>
</dbReference>
<comment type="caution">
    <text evidence="2">The sequence shown here is derived from an EMBL/GenBank/DDBJ whole genome shotgun (WGS) entry which is preliminary data.</text>
</comment>
<evidence type="ECO:0000313" key="3">
    <source>
        <dbReference type="Proteomes" id="UP000631312"/>
    </source>
</evidence>